<protein>
    <submittedName>
        <fullName evidence="2">Uncharacterized protein</fullName>
    </submittedName>
</protein>
<name>A0A284QTI7_ARMOS</name>
<dbReference type="Proteomes" id="UP000219338">
    <property type="component" value="Unassembled WGS sequence"/>
</dbReference>
<keyword evidence="3" id="KW-1185">Reference proteome</keyword>
<proteinExistence type="predicted"/>
<reference evidence="3" key="1">
    <citation type="journal article" date="2017" name="Nat. Ecol. Evol.">
        <title>Genome expansion and lineage-specific genetic innovations in the forest pathogenic fungi Armillaria.</title>
        <authorList>
            <person name="Sipos G."/>
            <person name="Prasanna A.N."/>
            <person name="Walter M.C."/>
            <person name="O'Connor E."/>
            <person name="Balint B."/>
            <person name="Krizsan K."/>
            <person name="Kiss B."/>
            <person name="Hess J."/>
            <person name="Varga T."/>
            <person name="Slot J."/>
            <person name="Riley R."/>
            <person name="Boka B."/>
            <person name="Rigling D."/>
            <person name="Barry K."/>
            <person name="Lee J."/>
            <person name="Mihaltcheva S."/>
            <person name="LaButti K."/>
            <person name="Lipzen A."/>
            <person name="Waldron R."/>
            <person name="Moloney N.M."/>
            <person name="Sperisen C."/>
            <person name="Kredics L."/>
            <person name="Vagvoelgyi C."/>
            <person name="Patrignani A."/>
            <person name="Fitzpatrick D."/>
            <person name="Nagy I."/>
            <person name="Doyle S."/>
            <person name="Anderson J.B."/>
            <person name="Grigoriev I.V."/>
            <person name="Gueldener U."/>
            <person name="Muensterkoetter M."/>
            <person name="Nagy L.G."/>
        </authorList>
    </citation>
    <scope>NUCLEOTIDE SEQUENCE [LARGE SCALE GENOMIC DNA]</scope>
    <source>
        <strain evidence="3">C18/9</strain>
    </source>
</reference>
<gene>
    <name evidence="2" type="ORF">ARMOST_03097</name>
</gene>
<dbReference type="EMBL" id="FUEG01000002">
    <property type="protein sequence ID" value="SJK99786.1"/>
    <property type="molecule type" value="Genomic_DNA"/>
</dbReference>
<dbReference type="AlphaFoldDB" id="A0A284QTI7"/>
<sequence length="153" mass="17508">MNRNSAARVLARFSTILSFNITVASLLDADLIFKLQASTLSTLDLITWPSVILDSSQEPYPAKSDSSGSPPTPQWRAQNHRYHRLCFQRASPPELSLGPSELPDTVSSGQHILLNKERKYRFWNTLQHEAEFFQKAYCKGWIMQKFSPHHLLH</sequence>
<evidence type="ECO:0000256" key="1">
    <source>
        <dbReference type="SAM" id="MobiDB-lite"/>
    </source>
</evidence>
<feature type="region of interest" description="Disordered" evidence="1">
    <location>
        <begin position="56"/>
        <end position="75"/>
    </location>
</feature>
<evidence type="ECO:0000313" key="3">
    <source>
        <dbReference type="Proteomes" id="UP000219338"/>
    </source>
</evidence>
<accession>A0A284QTI7</accession>
<evidence type="ECO:0000313" key="2">
    <source>
        <dbReference type="EMBL" id="SJK99786.1"/>
    </source>
</evidence>
<feature type="compositionally biased region" description="Polar residues" evidence="1">
    <location>
        <begin position="56"/>
        <end position="69"/>
    </location>
</feature>
<organism evidence="2 3">
    <name type="scientific">Armillaria ostoyae</name>
    <name type="common">Armillaria root rot fungus</name>
    <dbReference type="NCBI Taxonomy" id="47428"/>
    <lineage>
        <taxon>Eukaryota</taxon>
        <taxon>Fungi</taxon>
        <taxon>Dikarya</taxon>
        <taxon>Basidiomycota</taxon>
        <taxon>Agaricomycotina</taxon>
        <taxon>Agaricomycetes</taxon>
        <taxon>Agaricomycetidae</taxon>
        <taxon>Agaricales</taxon>
        <taxon>Marasmiineae</taxon>
        <taxon>Physalacriaceae</taxon>
        <taxon>Armillaria</taxon>
    </lineage>
</organism>